<evidence type="ECO:0000313" key="4">
    <source>
        <dbReference type="Proteomes" id="UP000178313"/>
    </source>
</evidence>
<accession>A0A1F8B0U3</accession>
<dbReference type="Gene3D" id="3.40.50.2000">
    <property type="entry name" value="Glycogen Phosphorylase B"/>
    <property type="match status" value="2"/>
</dbReference>
<dbReference type="GO" id="GO:0016757">
    <property type="term" value="F:glycosyltransferase activity"/>
    <property type="evidence" value="ECO:0007669"/>
    <property type="project" value="InterPro"/>
</dbReference>
<dbReference type="CDD" id="cd03801">
    <property type="entry name" value="GT4_PimA-like"/>
    <property type="match status" value="1"/>
</dbReference>
<reference evidence="3 4" key="1">
    <citation type="journal article" date="2016" name="Nat. Commun.">
        <title>Thousands of microbial genomes shed light on interconnected biogeochemical processes in an aquifer system.</title>
        <authorList>
            <person name="Anantharaman K."/>
            <person name="Brown C.T."/>
            <person name="Hug L.A."/>
            <person name="Sharon I."/>
            <person name="Castelle C.J."/>
            <person name="Probst A.J."/>
            <person name="Thomas B.C."/>
            <person name="Singh A."/>
            <person name="Wilkins M.J."/>
            <person name="Karaoz U."/>
            <person name="Brodie E.L."/>
            <person name="Williams K.H."/>
            <person name="Hubbard S.S."/>
            <person name="Banfield J.F."/>
        </authorList>
    </citation>
    <scope>NUCLEOTIDE SEQUENCE [LARGE SCALE GENOMIC DNA]</scope>
</reference>
<evidence type="ECO:0000259" key="1">
    <source>
        <dbReference type="Pfam" id="PF00534"/>
    </source>
</evidence>
<dbReference type="PANTHER" id="PTHR45947:SF13">
    <property type="entry name" value="TRANSFERASE"/>
    <property type="match status" value="1"/>
</dbReference>
<name>A0A1F8B0U3_9BACT</name>
<dbReference type="EMBL" id="MGGZ01000006">
    <property type="protein sequence ID" value="OGM57624.1"/>
    <property type="molecule type" value="Genomic_DNA"/>
</dbReference>
<comment type="caution">
    <text evidence="3">The sequence shown here is derived from an EMBL/GenBank/DDBJ whole genome shotgun (WGS) entry which is preliminary data.</text>
</comment>
<evidence type="ECO:0000259" key="2">
    <source>
        <dbReference type="Pfam" id="PF13439"/>
    </source>
</evidence>
<dbReference type="InterPro" id="IPR028098">
    <property type="entry name" value="Glyco_trans_4-like_N"/>
</dbReference>
<feature type="domain" description="Glycosyl transferase family 1" evidence="1">
    <location>
        <begin position="210"/>
        <end position="354"/>
    </location>
</feature>
<organism evidence="3 4">
    <name type="scientific">Candidatus Woesebacteria bacterium RIFCSPHIGHO2_12_FULL_46_16</name>
    <dbReference type="NCBI Taxonomy" id="1802513"/>
    <lineage>
        <taxon>Bacteria</taxon>
        <taxon>Candidatus Woeseibacteriota</taxon>
    </lineage>
</organism>
<sequence>MKIILAHNFYRAAGGEEHYVKSLAKLLTRKGHKVLIYSKNNKTIPDGFIPRARVSFSMFWNKKVYTELSELIVSFRPDIAHFNNLYPLITPTAYHVFKKNKIPIVQTIHNFRYMFPKSLLVRRGQLCPLCLDKRLIYPAFIHSCYDESIFYTTSFSLSHIFHKIIGSFRLVDALIFPSLFAKRYYIKNVDLKPEKAIFIPNFIEGSGLPSSKRNNYFLFAGRLSREKGILELLNHFSSTPHLNLVVIGDGPLKGEVQTFSRFKNIKILGNLPRKKVLAYMAGALATIIPSKCLEVLPTVLIESLSVGTPVVAPRLGVFKELIKDGETGFLYKLGSNEELKNLLIKIAKNKNLSKMGVRCKKEYSDKYSSELYYQRLLKVYSKLIKK</sequence>
<proteinExistence type="predicted"/>
<dbReference type="STRING" id="1802513.A3E46_02600"/>
<dbReference type="SUPFAM" id="SSF53756">
    <property type="entry name" value="UDP-Glycosyltransferase/glycogen phosphorylase"/>
    <property type="match status" value="1"/>
</dbReference>
<dbReference type="Proteomes" id="UP000178313">
    <property type="component" value="Unassembled WGS sequence"/>
</dbReference>
<dbReference type="Pfam" id="PF00534">
    <property type="entry name" value="Glycos_transf_1"/>
    <property type="match status" value="1"/>
</dbReference>
<feature type="domain" description="Glycosyltransferase subfamily 4-like N-terminal" evidence="2">
    <location>
        <begin position="14"/>
        <end position="203"/>
    </location>
</feature>
<gene>
    <name evidence="3" type="ORF">A3E46_02600</name>
</gene>
<dbReference type="PANTHER" id="PTHR45947">
    <property type="entry name" value="SULFOQUINOVOSYL TRANSFERASE SQD2"/>
    <property type="match status" value="1"/>
</dbReference>
<dbReference type="InterPro" id="IPR001296">
    <property type="entry name" value="Glyco_trans_1"/>
</dbReference>
<dbReference type="Pfam" id="PF13439">
    <property type="entry name" value="Glyco_transf_4"/>
    <property type="match status" value="1"/>
</dbReference>
<dbReference type="InterPro" id="IPR050194">
    <property type="entry name" value="Glycosyltransferase_grp1"/>
</dbReference>
<evidence type="ECO:0008006" key="5">
    <source>
        <dbReference type="Google" id="ProtNLM"/>
    </source>
</evidence>
<evidence type="ECO:0000313" key="3">
    <source>
        <dbReference type="EMBL" id="OGM57624.1"/>
    </source>
</evidence>
<protein>
    <recommendedName>
        <fullName evidence="5">Glycosyltransferase subfamily 4-like N-terminal domain-containing protein</fullName>
    </recommendedName>
</protein>
<dbReference type="AlphaFoldDB" id="A0A1F8B0U3"/>